<dbReference type="UniPathway" id="UPA00219"/>
<dbReference type="InterPro" id="IPR052905">
    <property type="entry name" value="LD-transpeptidase_YkuD-like"/>
</dbReference>
<dbReference type="Pfam" id="PF03734">
    <property type="entry name" value="YkuD"/>
    <property type="match status" value="1"/>
</dbReference>
<feature type="active site" description="Nucleophile" evidence="7">
    <location>
        <position position="488"/>
    </location>
</feature>
<dbReference type="InterPro" id="IPR002477">
    <property type="entry name" value="Peptidoglycan-bd-like"/>
</dbReference>
<keyword evidence="4 7" id="KW-0133">Cell shape</keyword>
<evidence type="ECO:0000256" key="6">
    <source>
        <dbReference type="ARBA" id="ARBA00023316"/>
    </source>
</evidence>
<dbReference type="SUPFAM" id="SSF47090">
    <property type="entry name" value="PGBD-like"/>
    <property type="match status" value="1"/>
</dbReference>
<sequence>MGPKSKGQGVTWSPRDRQKCCTRRGSGRRQDPIRKKHKPAGSSQLLSSKSILSRLVRAILLSAALPWAAQAAAPAPRLDFTPEQWELARGVARQPGLAAWYGSTALAPVFTAPEAASRRVALIEAVAQAPAHGLPSIYGVEQLQGLEGRTDSEAEIAFAKAFARWTHDVGGGILTPRRVDPENKRDVIRVPTEELLARFVAASDPAAMLAEVPPRNGGYLALQQALAARIGPVVGADVPTVPEGVWREGMRDEAVTRLRARLAAMGFAAEGTEPDLFDEPLARQVAAYQARVGLGPDGIAGPRTVQRLNGGPGSAPRDLLIALERMRWLNGHDLNARMIWVNLPEFNVRVMEGGRTIFESRAVIGKDKEDWRTPEFSDVLQNVVVNPSWNVPRSMAIRDYLPKLQQNRYAAAHLDVVDSRGRVVARDGIDFSRFTAKTFPYRLRQKPSDDNALGEVKFIFPNPMNIYLHDTPSKGLFGERTRAFSNGCIRVQKPVDLAHVLLEGAAADPAATYASARKSGRERFLKTEPLPVHLVYFTTIADEDGAIRRFPDVYGRDDMVWAALQKAGGVETLASNR</sequence>
<proteinExistence type="inferred from homology"/>
<accession>A0A1G9EMR2</accession>
<feature type="active site" description="Proton donor/acceptor" evidence="7">
    <location>
        <position position="469"/>
    </location>
</feature>
<feature type="domain" description="L,D-TPase catalytic" evidence="9">
    <location>
        <begin position="337"/>
        <end position="513"/>
    </location>
</feature>
<dbReference type="Gene3D" id="1.10.101.10">
    <property type="entry name" value="PGBD-like superfamily/PGBD"/>
    <property type="match status" value="1"/>
</dbReference>
<dbReference type="CDD" id="cd16913">
    <property type="entry name" value="YkuD_like"/>
    <property type="match status" value="1"/>
</dbReference>
<keyword evidence="5 7" id="KW-0573">Peptidoglycan synthesis</keyword>
<dbReference type="GO" id="GO:0004180">
    <property type="term" value="F:carboxypeptidase activity"/>
    <property type="evidence" value="ECO:0007669"/>
    <property type="project" value="UniProtKB-ARBA"/>
</dbReference>
<keyword evidence="6 7" id="KW-0961">Cell wall biogenesis/degradation</keyword>
<dbReference type="GO" id="GO:0009252">
    <property type="term" value="P:peptidoglycan biosynthetic process"/>
    <property type="evidence" value="ECO:0007669"/>
    <property type="project" value="UniProtKB-UniPathway"/>
</dbReference>
<keyword evidence="11" id="KW-1185">Reference proteome</keyword>
<evidence type="ECO:0000256" key="8">
    <source>
        <dbReference type="SAM" id="MobiDB-lite"/>
    </source>
</evidence>
<comment type="pathway">
    <text evidence="1 7">Cell wall biogenesis; peptidoglycan biosynthesis.</text>
</comment>
<gene>
    <name evidence="10" type="ORF">SAMN04487971_10349</name>
</gene>
<reference evidence="11" key="1">
    <citation type="submission" date="2016-10" db="EMBL/GenBank/DDBJ databases">
        <authorList>
            <person name="Varghese N."/>
            <person name="Submissions S."/>
        </authorList>
    </citation>
    <scope>NUCLEOTIDE SEQUENCE [LARGE SCALE GENOMIC DNA]</scope>
    <source>
        <strain evidence="11">CGMCC 1.7655</strain>
    </source>
</reference>
<protein>
    <submittedName>
        <fullName evidence="10">Murein L,D-transpeptidase YcbB/YkuD</fullName>
    </submittedName>
</protein>
<comment type="similarity">
    <text evidence="2">Belongs to the YkuD family.</text>
</comment>
<dbReference type="GO" id="GO:0016740">
    <property type="term" value="F:transferase activity"/>
    <property type="evidence" value="ECO:0007669"/>
    <property type="project" value="UniProtKB-KW"/>
</dbReference>
<evidence type="ECO:0000256" key="2">
    <source>
        <dbReference type="ARBA" id="ARBA00005992"/>
    </source>
</evidence>
<evidence type="ECO:0000313" key="10">
    <source>
        <dbReference type="EMBL" id="SDK77378.1"/>
    </source>
</evidence>
<dbReference type="Proteomes" id="UP000199555">
    <property type="component" value="Unassembled WGS sequence"/>
</dbReference>
<evidence type="ECO:0000256" key="5">
    <source>
        <dbReference type="ARBA" id="ARBA00022984"/>
    </source>
</evidence>
<dbReference type="PANTHER" id="PTHR41533:SF2">
    <property type="entry name" value="BLR7131 PROTEIN"/>
    <property type="match status" value="1"/>
</dbReference>
<evidence type="ECO:0000256" key="3">
    <source>
        <dbReference type="ARBA" id="ARBA00022679"/>
    </source>
</evidence>
<evidence type="ECO:0000259" key="9">
    <source>
        <dbReference type="PROSITE" id="PS52029"/>
    </source>
</evidence>
<dbReference type="STRING" id="525640.SAMN04487971_10349"/>
<dbReference type="Pfam" id="PF01471">
    <property type="entry name" value="PG_binding_1"/>
    <property type="match status" value="1"/>
</dbReference>
<dbReference type="InterPro" id="IPR036366">
    <property type="entry name" value="PGBDSf"/>
</dbReference>
<dbReference type="Pfam" id="PF20142">
    <property type="entry name" value="Scaffold"/>
    <property type="match status" value="1"/>
</dbReference>
<dbReference type="GO" id="GO:0008360">
    <property type="term" value="P:regulation of cell shape"/>
    <property type="evidence" value="ECO:0007669"/>
    <property type="project" value="UniProtKB-UniRule"/>
</dbReference>
<evidence type="ECO:0000313" key="11">
    <source>
        <dbReference type="Proteomes" id="UP000199555"/>
    </source>
</evidence>
<dbReference type="PROSITE" id="PS52029">
    <property type="entry name" value="LD_TPASE"/>
    <property type="match status" value="1"/>
</dbReference>
<dbReference type="GO" id="GO:0071555">
    <property type="term" value="P:cell wall organization"/>
    <property type="evidence" value="ECO:0007669"/>
    <property type="project" value="UniProtKB-UniRule"/>
</dbReference>
<evidence type="ECO:0000256" key="1">
    <source>
        <dbReference type="ARBA" id="ARBA00004752"/>
    </source>
</evidence>
<dbReference type="InterPro" id="IPR038063">
    <property type="entry name" value="Transpep_catalytic_dom"/>
</dbReference>
<evidence type="ECO:0000256" key="7">
    <source>
        <dbReference type="PROSITE-ProRule" id="PRU01373"/>
    </source>
</evidence>
<dbReference type="SUPFAM" id="SSF141523">
    <property type="entry name" value="L,D-transpeptidase catalytic domain-like"/>
    <property type="match status" value="1"/>
</dbReference>
<evidence type="ECO:0000256" key="4">
    <source>
        <dbReference type="ARBA" id="ARBA00022960"/>
    </source>
</evidence>
<dbReference type="InterPro" id="IPR036365">
    <property type="entry name" value="PGBD-like_sf"/>
</dbReference>
<name>A0A1G9EMR2_9RHOB</name>
<dbReference type="Gene3D" id="2.40.440.10">
    <property type="entry name" value="L,D-transpeptidase catalytic domain-like"/>
    <property type="match status" value="1"/>
</dbReference>
<dbReference type="InterPro" id="IPR045380">
    <property type="entry name" value="LD_TPept_scaffold_dom"/>
</dbReference>
<organism evidence="10 11">
    <name type="scientific">Paracoccus chinensis</name>
    <dbReference type="NCBI Taxonomy" id="525640"/>
    <lineage>
        <taxon>Bacteria</taxon>
        <taxon>Pseudomonadati</taxon>
        <taxon>Pseudomonadota</taxon>
        <taxon>Alphaproteobacteria</taxon>
        <taxon>Rhodobacterales</taxon>
        <taxon>Paracoccaceae</taxon>
        <taxon>Paracoccus</taxon>
    </lineage>
</organism>
<dbReference type="PANTHER" id="PTHR41533">
    <property type="entry name" value="L,D-TRANSPEPTIDASE HI_1667-RELATED"/>
    <property type="match status" value="1"/>
</dbReference>
<dbReference type="AlphaFoldDB" id="A0A1G9EMR2"/>
<dbReference type="EMBL" id="FNGE01000003">
    <property type="protein sequence ID" value="SDK77378.1"/>
    <property type="molecule type" value="Genomic_DNA"/>
</dbReference>
<dbReference type="InterPro" id="IPR005490">
    <property type="entry name" value="LD_TPept_cat_dom"/>
</dbReference>
<keyword evidence="3" id="KW-0808">Transferase</keyword>
<feature type="region of interest" description="Disordered" evidence="8">
    <location>
        <begin position="1"/>
        <end position="45"/>
    </location>
</feature>